<evidence type="ECO:0000313" key="2">
    <source>
        <dbReference type="Proteomes" id="UP000225954"/>
    </source>
</evidence>
<organism evidence="1 2">
    <name type="scientific">Pseudomonas phage POR1</name>
    <dbReference type="NCBI Taxonomy" id="1718594"/>
    <lineage>
        <taxon>Viruses</taxon>
        <taxon>Duplodnaviria</taxon>
        <taxon>Heunggongvirae</taxon>
        <taxon>Uroviricota</taxon>
        <taxon>Caudoviricetes</taxon>
        <taxon>Porunavirus</taxon>
        <taxon>Porunavirus POR1</taxon>
    </lineage>
</organism>
<keyword evidence="2" id="KW-1185">Reference proteome</keyword>
<dbReference type="EMBL" id="KT716399">
    <property type="protein sequence ID" value="ALH46248.1"/>
    <property type="molecule type" value="Genomic_DNA"/>
</dbReference>
<name>A0A0N9SH71_9CAUD</name>
<protein>
    <submittedName>
        <fullName evidence="1">Uncharacterized protein</fullName>
    </submittedName>
</protein>
<sequence>MSIKLVPNPKPNRAQAVFERRIEKHFNVKRGMMAIAACDNQRYASSHVQDLWVMFKAGDL</sequence>
<evidence type="ECO:0000313" key="1">
    <source>
        <dbReference type="EMBL" id="ALH46248.1"/>
    </source>
</evidence>
<accession>A0A0N9SH71</accession>
<reference evidence="1 2" key="1">
    <citation type="journal article" date="2016" name="Genome Announc.">
        <title>Genome Sequences of Pseudomonas oryzihabitans Phage POR1 and Pseudomonas aeruginosa Phage PAE1.</title>
        <authorList>
            <person name="Dyson Z.A."/>
            <person name="Seviour R.J."/>
            <person name="Tucci J."/>
            <person name="Petrovski S."/>
        </authorList>
    </citation>
    <scope>NUCLEOTIDE SEQUENCE [LARGE SCALE GENOMIC DNA]</scope>
</reference>
<dbReference type="Proteomes" id="UP000225954">
    <property type="component" value="Segment"/>
</dbReference>
<gene>
    <name evidence="1" type="ORF">POR1_43</name>
</gene>
<proteinExistence type="predicted"/>